<sequence length="355" mass="40430">MVIVQVHWLLTVRQNLLKQIFSVWKPLSSPALTSMPNMVLLSFGIITDIQYADREDGYDFFKINKRHFRASLEQTSKAINYWMQSANEVSFILQLGDLLDGYNKRNNQRDRALACMKKAFSKFPRNVYHVWGNHEFYNFTHEELLNSILNSSLNKACKNIPGRGYYSFTPHKSLKFLILDCYAVNMIDQLCPNYQEAKEMFKVNTNKDINCSDGLDDSTCMVVAYNGAIGKAQMEWISASLQQAEELHQNVVICGHCPVYIKSCNIKSLCWDSAAILKLISSFNCVLAYFAGHEHQGGFAIDPKGIYHITFPGVIETSPDTSCFATVELHPRTLQVCGQGKIQNYSIPLRYEVKT</sequence>
<feature type="domain" description="Calcineurin-like phosphoesterase" evidence="1">
    <location>
        <begin position="43"/>
        <end position="296"/>
    </location>
</feature>
<accession>A0A0L8IFZ5</accession>
<dbReference type="GO" id="GO:0008663">
    <property type="term" value="F:2',3'-cyclic-nucleotide 2'-phosphodiesterase activity"/>
    <property type="evidence" value="ECO:0007669"/>
    <property type="project" value="TreeGrafter"/>
</dbReference>
<dbReference type="PANTHER" id="PTHR16509:SF1">
    <property type="entry name" value="MANGANESE-DEPENDENT ADP-RIBOSE_CDP-ALCOHOL DIPHOSPHATASE"/>
    <property type="match status" value="1"/>
</dbReference>
<gene>
    <name evidence="2" type="ORF">OCBIM_22004406mg</name>
</gene>
<dbReference type="OrthoDB" id="9675250at2759"/>
<dbReference type="STRING" id="37653.A0A0L8IFZ5"/>
<organism evidence="2">
    <name type="scientific">Octopus bimaculoides</name>
    <name type="common">California two-spotted octopus</name>
    <dbReference type="NCBI Taxonomy" id="37653"/>
    <lineage>
        <taxon>Eukaryota</taxon>
        <taxon>Metazoa</taxon>
        <taxon>Spiralia</taxon>
        <taxon>Lophotrochozoa</taxon>
        <taxon>Mollusca</taxon>
        <taxon>Cephalopoda</taxon>
        <taxon>Coleoidea</taxon>
        <taxon>Octopodiformes</taxon>
        <taxon>Octopoda</taxon>
        <taxon>Incirrata</taxon>
        <taxon>Octopodidae</taxon>
        <taxon>Octopus</taxon>
    </lineage>
</organism>
<dbReference type="OMA" id="GHNHAGN"/>
<dbReference type="InterPro" id="IPR029052">
    <property type="entry name" value="Metallo-depent_PP-like"/>
</dbReference>
<proteinExistence type="predicted"/>
<dbReference type="Pfam" id="PF00149">
    <property type="entry name" value="Metallophos"/>
    <property type="match status" value="1"/>
</dbReference>
<evidence type="ECO:0000259" key="1">
    <source>
        <dbReference type="Pfam" id="PF00149"/>
    </source>
</evidence>
<dbReference type="Gene3D" id="3.60.21.10">
    <property type="match status" value="1"/>
</dbReference>
<dbReference type="KEGG" id="obi:106867761"/>
<dbReference type="EMBL" id="KQ415804">
    <property type="protein sequence ID" value="KOG00406.1"/>
    <property type="molecule type" value="Genomic_DNA"/>
</dbReference>
<dbReference type="SUPFAM" id="SSF56300">
    <property type="entry name" value="Metallo-dependent phosphatases"/>
    <property type="match status" value="1"/>
</dbReference>
<dbReference type="GO" id="GO:0030145">
    <property type="term" value="F:manganese ion binding"/>
    <property type="evidence" value="ECO:0007669"/>
    <property type="project" value="TreeGrafter"/>
</dbReference>
<protein>
    <recommendedName>
        <fullName evidence="1">Calcineurin-like phosphoesterase domain-containing protein</fullName>
    </recommendedName>
</protein>
<dbReference type="InterPro" id="IPR004843">
    <property type="entry name" value="Calcineurin-like_PHP"/>
</dbReference>
<name>A0A0L8IFZ5_OCTBM</name>
<dbReference type="GO" id="GO:0047734">
    <property type="term" value="F:CDP-glycerol diphosphatase activity"/>
    <property type="evidence" value="ECO:0007669"/>
    <property type="project" value="TreeGrafter"/>
</dbReference>
<evidence type="ECO:0000313" key="2">
    <source>
        <dbReference type="EMBL" id="KOG00406.1"/>
    </source>
</evidence>
<dbReference type="PANTHER" id="PTHR16509">
    <property type="match status" value="1"/>
</dbReference>
<dbReference type="GO" id="GO:0047631">
    <property type="term" value="F:ADP-ribose diphosphatase activity"/>
    <property type="evidence" value="ECO:0007669"/>
    <property type="project" value="TreeGrafter"/>
</dbReference>
<reference evidence="2" key="1">
    <citation type="submission" date="2015-07" db="EMBL/GenBank/DDBJ databases">
        <title>MeaNS - Measles Nucleotide Surveillance Program.</title>
        <authorList>
            <person name="Tran T."/>
            <person name="Druce J."/>
        </authorList>
    </citation>
    <scope>NUCLEOTIDE SEQUENCE</scope>
    <source>
        <strain evidence="2">UCB-OBI-ISO-001</strain>
        <tissue evidence="2">Gonad</tissue>
    </source>
</reference>
<dbReference type="AlphaFoldDB" id="A0A0L8IFZ5"/>